<dbReference type="PRINTS" id="PR00080">
    <property type="entry name" value="SDRFAMILY"/>
</dbReference>
<dbReference type="Pfam" id="PF13561">
    <property type="entry name" value="adh_short_C2"/>
    <property type="match status" value="1"/>
</dbReference>
<reference evidence="3 4" key="1">
    <citation type="submission" date="2021-04" db="EMBL/GenBank/DDBJ databases">
        <title>Ruania sp. nov., isolated from sandy soil of mangrove forest.</title>
        <authorList>
            <person name="Ge X."/>
            <person name="Huang R."/>
            <person name="Liu W."/>
        </authorList>
    </citation>
    <scope>NUCLEOTIDE SEQUENCE [LARGE SCALE GENOMIC DNA]</scope>
    <source>
        <strain evidence="3 4">N2-46</strain>
    </source>
</reference>
<dbReference type="PRINTS" id="PR00081">
    <property type="entry name" value="GDHRDH"/>
</dbReference>
<sequence length="259" mass="26585">MTASASNPPLPRTLEGRRVIVTGGGVGIGLGIVRRFAAAGARVALTTHSRSADDVVAQLADEGLDVLGLRFDATDSEQVTAAVDVLADRLGGLDVVLNNSGGLLARHTIAETSDVHWDAVWRVNVSSAFYVSRAALRHLGEGGRIINISSLAGSTGGGNGSAPYATAKAAVDGFTRALAKEVGPQGITVNAIAPGLILDTPFHETFTAPADQEKTIASIPVGRPGYPEDVAAAAEYFARDDSAFVTGTVLDLNGGVHFS</sequence>
<dbReference type="SUPFAM" id="SSF51735">
    <property type="entry name" value="NAD(P)-binding Rossmann-fold domains"/>
    <property type="match status" value="1"/>
</dbReference>
<gene>
    <name evidence="3" type="ORF">KCQ71_17245</name>
</gene>
<comment type="similarity">
    <text evidence="1">Belongs to the short-chain dehydrogenases/reductases (SDR) family.</text>
</comment>
<dbReference type="SMART" id="SM00822">
    <property type="entry name" value="PKS_KR"/>
    <property type="match status" value="1"/>
</dbReference>
<dbReference type="CDD" id="cd05233">
    <property type="entry name" value="SDR_c"/>
    <property type="match status" value="1"/>
</dbReference>
<dbReference type="InterPro" id="IPR057326">
    <property type="entry name" value="KR_dom"/>
</dbReference>
<proteinExistence type="inferred from homology"/>
<dbReference type="Gene3D" id="3.40.50.720">
    <property type="entry name" value="NAD(P)-binding Rossmann-like Domain"/>
    <property type="match status" value="1"/>
</dbReference>
<dbReference type="InterPro" id="IPR002347">
    <property type="entry name" value="SDR_fam"/>
</dbReference>
<dbReference type="PANTHER" id="PTHR42760">
    <property type="entry name" value="SHORT-CHAIN DEHYDROGENASES/REDUCTASES FAMILY MEMBER"/>
    <property type="match status" value="1"/>
</dbReference>
<accession>A0ABS7SC16</accession>
<feature type="domain" description="Ketoreductase" evidence="2">
    <location>
        <begin position="17"/>
        <end position="200"/>
    </location>
</feature>
<dbReference type="Proteomes" id="UP000826651">
    <property type="component" value="Unassembled WGS sequence"/>
</dbReference>
<evidence type="ECO:0000313" key="4">
    <source>
        <dbReference type="Proteomes" id="UP000826651"/>
    </source>
</evidence>
<name>A0ABS7SC16_9MICO</name>
<evidence type="ECO:0000259" key="2">
    <source>
        <dbReference type="SMART" id="SM00822"/>
    </source>
</evidence>
<dbReference type="InterPro" id="IPR020904">
    <property type="entry name" value="Sc_DH/Rdtase_CS"/>
</dbReference>
<keyword evidence="4" id="KW-1185">Reference proteome</keyword>
<evidence type="ECO:0000256" key="1">
    <source>
        <dbReference type="ARBA" id="ARBA00006484"/>
    </source>
</evidence>
<protein>
    <submittedName>
        <fullName evidence="3">SDR family oxidoreductase</fullName>
    </submittedName>
</protein>
<comment type="caution">
    <text evidence="3">The sequence shown here is derived from an EMBL/GenBank/DDBJ whole genome shotgun (WGS) entry which is preliminary data.</text>
</comment>
<organism evidence="3 4">
    <name type="scientific">Occultella gossypii</name>
    <dbReference type="NCBI Taxonomy" id="2800820"/>
    <lineage>
        <taxon>Bacteria</taxon>
        <taxon>Bacillati</taxon>
        <taxon>Actinomycetota</taxon>
        <taxon>Actinomycetes</taxon>
        <taxon>Micrococcales</taxon>
        <taxon>Ruaniaceae</taxon>
        <taxon>Occultella</taxon>
    </lineage>
</organism>
<evidence type="ECO:0000313" key="3">
    <source>
        <dbReference type="EMBL" id="MBZ2197909.1"/>
    </source>
</evidence>
<dbReference type="EMBL" id="JAGSHT010000016">
    <property type="protein sequence ID" value="MBZ2197909.1"/>
    <property type="molecule type" value="Genomic_DNA"/>
</dbReference>
<dbReference type="RefSeq" id="WP_223408177.1">
    <property type="nucleotide sequence ID" value="NZ_JAGSHT010000016.1"/>
</dbReference>
<dbReference type="PANTHER" id="PTHR42760:SF40">
    <property type="entry name" value="3-OXOACYL-[ACYL-CARRIER-PROTEIN] REDUCTASE, CHLOROPLASTIC"/>
    <property type="match status" value="1"/>
</dbReference>
<dbReference type="PROSITE" id="PS00061">
    <property type="entry name" value="ADH_SHORT"/>
    <property type="match status" value="1"/>
</dbReference>
<dbReference type="InterPro" id="IPR036291">
    <property type="entry name" value="NAD(P)-bd_dom_sf"/>
</dbReference>